<dbReference type="Pfam" id="PF15587">
    <property type="entry name" value="Imm9"/>
    <property type="match status" value="1"/>
</dbReference>
<dbReference type="EMBL" id="CP071448">
    <property type="protein sequence ID" value="QSW89899.1"/>
    <property type="molecule type" value="Genomic_DNA"/>
</dbReference>
<organism evidence="1 2">
    <name type="scientific">Flavobacterium endoglycinae</name>
    <dbReference type="NCBI Taxonomy" id="2816357"/>
    <lineage>
        <taxon>Bacteria</taxon>
        <taxon>Pseudomonadati</taxon>
        <taxon>Bacteroidota</taxon>
        <taxon>Flavobacteriia</taxon>
        <taxon>Flavobacteriales</taxon>
        <taxon>Flavobacteriaceae</taxon>
        <taxon>Flavobacterium</taxon>
    </lineage>
</organism>
<keyword evidence="2" id="KW-1185">Reference proteome</keyword>
<dbReference type="InterPro" id="IPR028963">
    <property type="entry name" value="Imm9"/>
</dbReference>
<dbReference type="Proteomes" id="UP000663440">
    <property type="component" value="Chromosome"/>
</dbReference>
<gene>
    <name evidence="1" type="ORF">J0383_03560</name>
</gene>
<protein>
    <submittedName>
        <fullName evidence="1">Uncharacterized protein</fullName>
    </submittedName>
</protein>
<reference evidence="1 2" key="1">
    <citation type="submission" date="2021-03" db="EMBL/GenBank/DDBJ databases">
        <title>Flavobacterium kribbensis sp. nov, an endophytic bacteria, isolated from soybean.</title>
        <authorList>
            <person name="Lee J."/>
            <person name="Seo J."/>
        </authorList>
    </citation>
    <scope>NUCLEOTIDE SEQUENCE [LARGE SCALE GENOMIC DNA]</scope>
    <source>
        <strain evidence="1 2">BB8</strain>
    </source>
</reference>
<accession>A0ABX7QFP0</accession>
<dbReference type="RefSeq" id="WP_207297076.1">
    <property type="nucleotide sequence ID" value="NZ_CP071448.1"/>
</dbReference>
<evidence type="ECO:0000313" key="2">
    <source>
        <dbReference type="Proteomes" id="UP000663440"/>
    </source>
</evidence>
<sequence length="150" mass="17408">MKIKLIFSPSIIDFPNLYKERQSLEICITKVLNEHHFVNQLPDWTLQFTIILGKGNWNGIYKKGTTTSSLLQRNNSLYISIPFDKQIDWGIPEKKFAPRPELDKNKFNILPATDLNLYKSLNDYIFEESYSAIISLLMSGIKIKNVNIKI</sequence>
<name>A0ABX7QFP0_9FLAO</name>
<evidence type="ECO:0000313" key="1">
    <source>
        <dbReference type="EMBL" id="QSW89899.1"/>
    </source>
</evidence>
<proteinExistence type="predicted"/>